<accession>A0A9D7S9T3</accession>
<dbReference type="Proteomes" id="UP000808349">
    <property type="component" value="Unassembled WGS sequence"/>
</dbReference>
<sequence length="199" mass="22788">MKTLQLFLICIILCCNLSCKKDDPIQIDPWSENIKLIPPGSDFYLVADVEGIPGVDKIIYPSLQDQGSKGITRAICKGDECHTIFTMGDPTNTQKFWFAIVFQKKGLNGFDNLIHEGKYNFSTPSNMTNGTYISFTSENRDEFRTDYLDNNKIESSHFEIIKINDVFGNQYIEIRFNCQLNSLNGQTIYLKNALMKINW</sequence>
<comment type="caution">
    <text evidence="1">The sequence shown here is derived from an EMBL/GenBank/DDBJ whole genome shotgun (WGS) entry which is preliminary data.</text>
</comment>
<evidence type="ECO:0000313" key="1">
    <source>
        <dbReference type="EMBL" id="MBK9718620.1"/>
    </source>
</evidence>
<dbReference type="AlphaFoldDB" id="A0A9D7S9T3"/>
<organism evidence="1 2">
    <name type="scientific">Candidatus Defluviibacterium haderslevense</name>
    <dbReference type="NCBI Taxonomy" id="2981993"/>
    <lineage>
        <taxon>Bacteria</taxon>
        <taxon>Pseudomonadati</taxon>
        <taxon>Bacteroidota</taxon>
        <taxon>Saprospiria</taxon>
        <taxon>Saprospirales</taxon>
        <taxon>Saprospiraceae</taxon>
        <taxon>Candidatus Defluviibacterium</taxon>
    </lineage>
</organism>
<dbReference type="EMBL" id="JADKFW010000012">
    <property type="protein sequence ID" value="MBK9718620.1"/>
    <property type="molecule type" value="Genomic_DNA"/>
</dbReference>
<evidence type="ECO:0000313" key="2">
    <source>
        <dbReference type="Proteomes" id="UP000808349"/>
    </source>
</evidence>
<proteinExistence type="predicted"/>
<reference evidence="1 2" key="1">
    <citation type="submission" date="2020-10" db="EMBL/GenBank/DDBJ databases">
        <title>Connecting structure to function with the recovery of over 1000 high-quality activated sludge metagenome-assembled genomes encoding full-length rRNA genes using long-read sequencing.</title>
        <authorList>
            <person name="Singleton C.M."/>
            <person name="Petriglieri F."/>
            <person name="Kristensen J.M."/>
            <person name="Kirkegaard R.H."/>
            <person name="Michaelsen T.Y."/>
            <person name="Andersen M.H."/>
            <person name="Karst S.M."/>
            <person name="Dueholm M.S."/>
            <person name="Nielsen P.H."/>
            <person name="Albertsen M."/>
        </authorList>
    </citation>
    <scope>NUCLEOTIDE SEQUENCE [LARGE SCALE GENOMIC DNA]</scope>
    <source>
        <strain evidence="1">Ribe_18-Q3-R11-54_BAT3C.373</strain>
    </source>
</reference>
<protein>
    <submittedName>
        <fullName evidence="1">Uncharacterized protein</fullName>
    </submittedName>
</protein>
<gene>
    <name evidence="1" type="ORF">IPO85_14125</name>
</gene>
<name>A0A9D7S9T3_9BACT</name>